<evidence type="ECO:0000256" key="6">
    <source>
        <dbReference type="ARBA" id="ARBA00072562"/>
    </source>
</evidence>
<accession>A0A2A2JI41</accession>
<dbReference type="AlphaFoldDB" id="A0A2A2JI41"/>
<dbReference type="InterPro" id="IPR032453">
    <property type="entry name" value="PKNOX/Meis_N"/>
</dbReference>
<dbReference type="GO" id="GO:0048663">
    <property type="term" value="P:neuron fate commitment"/>
    <property type="evidence" value="ECO:0007669"/>
    <property type="project" value="UniProtKB-ARBA"/>
</dbReference>
<feature type="compositionally biased region" description="Low complexity" evidence="9">
    <location>
        <begin position="560"/>
        <end position="569"/>
    </location>
</feature>
<dbReference type="InterPro" id="IPR001356">
    <property type="entry name" value="HD"/>
</dbReference>
<feature type="compositionally biased region" description="Low complexity" evidence="9">
    <location>
        <begin position="328"/>
        <end position="374"/>
    </location>
</feature>
<feature type="region of interest" description="Disordered" evidence="9">
    <location>
        <begin position="432"/>
        <end position="473"/>
    </location>
</feature>
<dbReference type="STRING" id="2018661.A0A2A2JI41"/>
<evidence type="ECO:0000313" key="12">
    <source>
        <dbReference type="Proteomes" id="UP000218231"/>
    </source>
</evidence>
<dbReference type="InterPro" id="IPR050224">
    <property type="entry name" value="TALE_homeobox"/>
</dbReference>
<feature type="DNA-binding region" description="Homeobox" evidence="8">
    <location>
        <begin position="465"/>
        <end position="527"/>
    </location>
</feature>
<evidence type="ECO:0000256" key="4">
    <source>
        <dbReference type="ARBA" id="ARBA00023155"/>
    </source>
</evidence>
<keyword evidence="5 8" id="KW-0539">Nucleus</keyword>
<dbReference type="GO" id="GO:0000987">
    <property type="term" value="F:cis-regulatory region sequence-specific DNA binding"/>
    <property type="evidence" value="ECO:0007669"/>
    <property type="project" value="UniProtKB-ARBA"/>
</dbReference>
<feature type="region of interest" description="Disordered" evidence="9">
    <location>
        <begin position="1"/>
        <end position="22"/>
    </location>
</feature>
<feature type="compositionally biased region" description="Polar residues" evidence="9">
    <location>
        <begin position="382"/>
        <end position="399"/>
    </location>
</feature>
<evidence type="ECO:0000256" key="3">
    <source>
        <dbReference type="ARBA" id="ARBA00023125"/>
    </source>
</evidence>
<evidence type="ECO:0000256" key="7">
    <source>
        <dbReference type="ARBA" id="ARBA00083268"/>
    </source>
</evidence>
<dbReference type="CDD" id="cd00086">
    <property type="entry name" value="homeodomain"/>
    <property type="match status" value="1"/>
</dbReference>
<dbReference type="EMBL" id="LIAE01010413">
    <property type="protein sequence ID" value="PAV61438.1"/>
    <property type="molecule type" value="Genomic_DNA"/>
</dbReference>
<comment type="caution">
    <text evidence="11">The sequence shown here is derived from an EMBL/GenBank/DDBJ whole genome shotgun (WGS) entry which is preliminary data.</text>
</comment>
<feature type="region of interest" description="Disordered" evidence="9">
    <location>
        <begin position="261"/>
        <end position="399"/>
    </location>
</feature>
<evidence type="ECO:0000256" key="2">
    <source>
        <dbReference type="ARBA" id="ARBA00009661"/>
    </source>
</evidence>
<reference evidence="11 12" key="1">
    <citation type="journal article" date="2017" name="Curr. Biol.">
        <title>Genome architecture and evolution of a unichromosomal asexual nematode.</title>
        <authorList>
            <person name="Fradin H."/>
            <person name="Zegar C."/>
            <person name="Gutwein M."/>
            <person name="Lucas J."/>
            <person name="Kovtun M."/>
            <person name="Corcoran D."/>
            <person name="Baugh L.R."/>
            <person name="Kiontke K."/>
            <person name="Gunsalus K."/>
            <person name="Fitch D.H."/>
            <person name="Piano F."/>
        </authorList>
    </citation>
    <scope>NUCLEOTIDE SEQUENCE [LARGE SCALE GENOMIC DNA]</scope>
    <source>
        <strain evidence="11">PF1309</strain>
    </source>
</reference>
<evidence type="ECO:0000256" key="9">
    <source>
        <dbReference type="SAM" id="MobiDB-lite"/>
    </source>
</evidence>
<dbReference type="GO" id="GO:0006355">
    <property type="term" value="P:regulation of DNA-templated transcription"/>
    <property type="evidence" value="ECO:0007669"/>
    <property type="project" value="InterPro"/>
</dbReference>
<evidence type="ECO:0000256" key="1">
    <source>
        <dbReference type="ARBA" id="ARBA00004123"/>
    </source>
</evidence>
<comment type="subcellular location">
    <subcellularLocation>
        <location evidence="1 8">Nucleus</location>
    </subcellularLocation>
</comment>
<evidence type="ECO:0000259" key="10">
    <source>
        <dbReference type="PROSITE" id="PS50071"/>
    </source>
</evidence>
<dbReference type="PROSITE" id="PS50071">
    <property type="entry name" value="HOMEOBOX_2"/>
    <property type="match status" value="1"/>
</dbReference>
<feature type="region of interest" description="Disordered" evidence="9">
    <location>
        <begin position="528"/>
        <end position="569"/>
    </location>
</feature>
<dbReference type="GO" id="GO:0005634">
    <property type="term" value="C:nucleus"/>
    <property type="evidence" value="ECO:0007669"/>
    <property type="project" value="UniProtKB-SubCell"/>
</dbReference>
<protein>
    <recommendedName>
        <fullName evidence="6">Homeobox protein unc-62</fullName>
    </recommendedName>
    <alternativeName>
        <fullName evidence="7">Uncoordinated protein 62</fullName>
    </alternativeName>
</protein>
<sequence>MSESQIWTGPAPSDPSMWSAGFGSNGSGPTQALFPPSHNQVNPDLIKLEKPDVTDLSSYRFIRHVPFYNLIPNSSNFEVPRVCQIDFKYGDGYGPPGGDSLPHSGAGAGVGGFGADNFYTPMYSSVPSATNSMMHSVDDPMKRDRDKEAIYSHPLYPLLVVLFEKCELATSTPRDASREGAVNDVCSSASFKDDLNDFIKQRQNDPVNYVPNRELDSIMLQTIQMLRFHLLELEKVHELCDNFCNRYVTCLKGKMPMDIVQEERASSSQPPMSPSTNTVHSNSPPINTPMSFGHFQTPYEPQAMSHHPDASLGHPMEGTSMGYAHPGNTSSNHSHNQQQPQDHPLAMGGAPTTAGAPQTLPLAAVSSPSASSSAGGLRHDSTPLSGDTPGNQHNDSVSDADQSHLIMDCPINDGYDHQIYHMQEDLQQGYHHQYGSVAPPDPQPDPSEGRLIKSGSSNGKGGNGNSKKRGIFPKPATNILRTWLFQHLTHPYPSEEQKKQLANDTGLTILQVNNWFINARRRIVQPMIDQSNRNGRPAQVNVFKNRRRNRSDASPGGGPSPDLGSTYSPDPASVVAASAAAASMAAAGPYGPAGADLYARSMFPSAGYGMLHNPMNTFMSPMMSFPGSQPLNPWMDPLLAPQWHENAENGAAGTDPDKNAATAKPLF</sequence>
<dbReference type="InterPro" id="IPR008422">
    <property type="entry name" value="KN_HD"/>
</dbReference>
<dbReference type="OrthoDB" id="10056939at2759"/>
<comment type="similarity">
    <text evidence="2">Belongs to the TALE/MEIS homeobox family.</text>
</comment>
<dbReference type="InterPro" id="IPR009057">
    <property type="entry name" value="Homeodomain-like_sf"/>
</dbReference>
<evidence type="ECO:0000256" key="5">
    <source>
        <dbReference type="ARBA" id="ARBA00023242"/>
    </source>
</evidence>
<feature type="compositionally biased region" description="Polar residues" evidence="9">
    <location>
        <begin position="266"/>
        <end position="290"/>
    </location>
</feature>
<proteinExistence type="inferred from homology"/>
<feature type="region of interest" description="Disordered" evidence="9">
    <location>
        <begin position="645"/>
        <end position="667"/>
    </location>
</feature>
<evidence type="ECO:0000256" key="8">
    <source>
        <dbReference type="PROSITE-ProRule" id="PRU00108"/>
    </source>
</evidence>
<evidence type="ECO:0000313" key="11">
    <source>
        <dbReference type="EMBL" id="PAV61438.1"/>
    </source>
</evidence>
<keyword evidence="12" id="KW-1185">Reference proteome</keyword>
<gene>
    <name evidence="11" type="ORF">WR25_01775</name>
</gene>
<dbReference type="SUPFAM" id="SSF46689">
    <property type="entry name" value="Homeodomain-like"/>
    <property type="match status" value="1"/>
</dbReference>
<dbReference type="Proteomes" id="UP000218231">
    <property type="component" value="Unassembled WGS sequence"/>
</dbReference>
<dbReference type="Gene3D" id="1.10.10.60">
    <property type="entry name" value="Homeodomain-like"/>
    <property type="match status" value="1"/>
</dbReference>
<keyword evidence="3 8" id="KW-0238">DNA-binding</keyword>
<keyword evidence="4 8" id="KW-0371">Homeobox</keyword>
<dbReference type="Pfam" id="PF16493">
    <property type="entry name" value="Meis_PKNOX_N"/>
    <property type="match status" value="1"/>
</dbReference>
<name>A0A2A2JI41_9BILA</name>
<feature type="domain" description="Homeobox" evidence="10">
    <location>
        <begin position="463"/>
        <end position="526"/>
    </location>
</feature>
<organism evidence="11 12">
    <name type="scientific">Diploscapter pachys</name>
    <dbReference type="NCBI Taxonomy" id="2018661"/>
    <lineage>
        <taxon>Eukaryota</taxon>
        <taxon>Metazoa</taxon>
        <taxon>Ecdysozoa</taxon>
        <taxon>Nematoda</taxon>
        <taxon>Chromadorea</taxon>
        <taxon>Rhabditida</taxon>
        <taxon>Rhabditina</taxon>
        <taxon>Rhabditomorpha</taxon>
        <taxon>Rhabditoidea</taxon>
        <taxon>Rhabditidae</taxon>
        <taxon>Diploscapter</taxon>
    </lineage>
</organism>
<dbReference type="Pfam" id="PF05920">
    <property type="entry name" value="Homeobox_KN"/>
    <property type="match status" value="1"/>
</dbReference>
<dbReference type="PANTHER" id="PTHR11850">
    <property type="entry name" value="HOMEOBOX PROTEIN TRANSCRIPTION FACTORS"/>
    <property type="match status" value="1"/>
</dbReference>
<dbReference type="SMART" id="SM00389">
    <property type="entry name" value="HOX"/>
    <property type="match status" value="1"/>
</dbReference>
<dbReference type="FunFam" id="1.10.10.60:FF:000004">
    <property type="entry name" value="Meis2 homeobox isoform 2c"/>
    <property type="match status" value="1"/>
</dbReference>